<dbReference type="Gene3D" id="3.30.40.10">
    <property type="entry name" value="Zinc/RING finger domain, C3HC4 (zinc finger)"/>
    <property type="match status" value="1"/>
</dbReference>
<evidence type="ECO:0000259" key="3">
    <source>
        <dbReference type="PROSITE" id="PS50089"/>
    </source>
</evidence>
<reference evidence="4" key="1">
    <citation type="submission" date="2022-07" db="EMBL/GenBank/DDBJ databases">
        <title>Phylogenomic reconstructions and comparative analyses of Kickxellomycotina fungi.</title>
        <authorList>
            <person name="Reynolds N.K."/>
            <person name="Stajich J.E."/>
            <person name="Barry K."/>
            <person name="Grigoriev I.V."/>
            <person name="Crous P."/>
            <person name="Smith M.E."/>
        </authorList>
    </citation>
    <scope>NUCLEOTIDE SEQUENCE</scope>
    <source>
        <strain evidence="4">NBRC 105413</strain>
    </source>
</reference>
<evidence type="ECO:0000313" key="5">
    <source>
        <dbReference type="Proteomes" id="UP001145021"/>
    </source>
</evidence>
<dbReference type="Proteomes" id="UP001145021">
    <property type="component" value="Unassembled WGS sequence"/>
</dbReference>
<dbReference type="SUPFAM" id="SSF57850">
    <property type="entry name" value="RING/U-box"/>
    <property type="match status" value="1"/>
</dbReference>
<keyword evidence="1" id="KW-0863">Zinc-finger</keyword>
<evidence type="ECO:0000256" key="2">
    <source>
        <dbReference type="SAM" id="MobiDB-lite"/>
    </source>
</evidence>
<proteinExistence type="predicted"/>
<dbReference type="GO" id="GO:0008270">
    <property type="term" value="F:zinc ion binding"/>
    <property type="evidence" value="ECO:0007669"/>
    <property type="project" value="UniProtKB-KW"/>
</dbReference>
<dbReference type="Pfam" id="PF13639">
    <property type="entry name" value="zf-RING_2"/>
    <property type="match status" value="1"/>
</dbReference>
<evidence type="ECO:0000313" key="4">
    <source>
        <dbReference type="EMBL" id="KAJ1645607.1"/>
    </source>
</evidence>
<dbReference type="InterPro" id="IPR013083">
    <property type="entry name" value="Znf_RING/FYVE/PHD"/>
</dbReference>
<dbReference type="AlphaFoldDB" id="A0A9W8CKN4"/>
<feature type="domain" description="RING-type" evidence="3">
    <location>
        <begin position="41"/>
        <end position="83"/>
    </location>
</feature>
<keyword evidence="1" id="KW-0862">Zinc</keyword>
<feature type="compositionally biased region" description="Basic and acidic residues" evidence="2">
    <location>
        <begin position="138"/>
        <end position="147"/>
    </location>
</feature>
<organism evidence="4 5">
    <name type="scientific">Coemansia asiatica</name>
    <dbReference type="NCBI Taxonomy" id="1052880"/>
    <lineage>
        <taxon>Eukaryota</taxon>
        <taxon>Fungi</taxon>
        <taxon>Fungi incertae sedis</taxon>
        <taxon>Zoopagomycota</taxon>
        <taxon>Kickxellomycotina</taxon>
        <taxon>Kickxellomycetes</taxon>
        <taxon>Kickxellales</taxon>
        <taxon>Kickxellaceae</taxon>
        <taxon>Coemansia</taxon>
    </lineage>
</organism>
<feature type="region of interest" description="Disordered" evidence="2">
    <location>
        <begin position="123"/>
        <end position="147"/>
    </location>
</feature>
<protein>
    <recommendedName>
        <fullName evidence="3">RING-type domain-containing protein</fullName>
    </recommendedName>
</protein>
<dbReference type="EMBL" id="JANBOH010000097">
    <property type="protein sequence ID" value="KAJ1645607.1"/>
    <property type="molecule type" value="Genomic_DNA"/>
</dbReference>
<gene>
    <name evidence="4" type="ORF">LPJ64_002812</name>
</gene>
<comment type="caution">
    <text evidence="4">The sequence shown here is derived from an EMBL/GenBank/DDBJ whole genome shotgun (WGS) entry which is preliminary data.</text>
</comment>
<evidence type="ECO:0000256" key="1">
    <source>
        <dbReference type="PROSITE-ProRule" id="PRU00175"/>
    </source>
</evidence>
<keyword evidence="5" id="KW-1185">Reference proteome</keyword>
<dbReference type="PROSITE" id="PS50089">
    <property type="entry name" value="ZF_RING_2"/>
    <property type="match status" value="1"/>
</dbReference>
<accession>A0A9W8CKN4</accession>
<keyword evidence="1" id="KW-0479">Metal-binding</keyword>
<name>A0A9W8CKN4_9FUNG</name>
<dbReference type="InterPro" id="IPR001841">
    <property type="entry name" value="Znf_RING"/>
</dbReference>
<sequence length="147" mass="16130">MPADPRRTVMSGAMINPHAVLTLSQFNYIPRTVSKGDSGSCNLCSKNIARNEEVVSLHPCNHKFHVECAFDWFTQKSTHCSECGQDMIKALGLPEPTFFANPETEAAGSVAYPMPNPNYHIANKNDGSYPAAPNQAHVSDKHSPFLQ</sequence>